<dbReference type="PANTHER" id="PTHR47861:SF3">
    <property type="entry name" value="FKBP-TYPE PEPTIDYL-PROLYL CIS-TRANS ISOMERASE SLYD"/>
    <property type="match status" value="1"/>
</dbReference>
<comment type="subcellular location">
    <subcellularLocation>
        <location evidence="2">Cytoplasm</location>
    </subcellularLocation>
</comment>
<dbReference type="GO" id="GO:0042026">
    <property type="term" value="P:protein refolding"/>
    <property type="evidence" value="ECO:0007669"/>
    <property type="project" value="UniProtKB-ARBA"/>
</dbReference>
<evidence type="ECO:0000256" key="10">
    <source>
        <dbReference type="RuleBase" id="RU003915"/>
    </source>
</evidence>
<dbReference type="EMBL" id="MRCG01000017">
    <property type="protein sequence ID" value="OKH45414.1"/>
    <property type="molecule type" value="Genomic_DNA"/>
</dbReference>
<evidence type="ECO:0000256" key="7">
    <source>
        <dbReference type="ARBA" id="ARBA00023235"/>
    </source>
</evidence>
<dbReference type="PROSITE" id="PS50059">
    <property type="entry name" value="FKBP_PPIASE"/>
    <property type="match status" value="1"/>
</dbReference>
<evidence type="ECO:0000256" key="2">
    <source>
        <dbReference type="ARBA" id="ARBA00004496"/>
    </source>
</evidence>
<dbReference type="Proteomes" id="UP000185557">
    <property type="component" value="Unassembled WGS sequence"/>
</dbReference>
<comment type="similarity">
    <text evidence="3 10">Belongs to the FKBP-type PPIase family.</text>
</comment>
<dbReference type="GO" id="GO:0005737">
    <property type="term" value="C:cytoplasm"/>
    <property type="evidence" value="ECO:0007669"/>
    <property type="project" value="UniProtKB-SubCell"/>
</dbReference>
<evidence type="ECO:0000256" key="3">
    <source>
        <dbReference type="ARBA" id="ARBA00006577"/>
    </source>
</evidence>
<feature type="domain" description="PPIase FKBP-type" evidence="11">
    <location>
        <begin position="7"/>
        <end position="91"/>
    </location>
</feature>
<comment type="caution">
    <text evidence="12">The sequence shown here is derived from an EMBL/GenBank/DDBJ whole genome shotgun (WGS) entry which is preliminary data.</text>
</comment>
<keyword evidence="4" id="KW-0963">Cytoplasm</keyword>
<organism evidence="12 13">
    <name type="scientific">Phormidium tenue NIES-30</name>
    <dbReference type="NCBI Taxonomy" id="549789"/>
    <lineage>
        <taxon>Bacteria</taxon>
        <taxon>Bacillati</taxon>
        <taxon>Cyanobacteriota</taxon>
        <taxon>Cyanophyceae</taxon>
        <taxon>Oscillatoriophycideae</taxon>
        <taxon>Oscillatoriales</taxon>
        <taxon>Oscillatoriaceae</taxon>
        <taxon>Phormidium</taxon>
    </lineage>
</organism>
<dbReference type="InterPro" id="IPR046357">
    <property type="entry name" value="PPIase_dom_sf"/>
</dbReference>
<dbReference type="OrthoDB" id="280278at2"/>
<comment type="catalytic activity">
    <reaction evidence="1 9 10">
        <text>[protein]-peptidylproline (omega=180) = [protein]-peptidylproline (omega=0)</text>
        <dbReference type="Rhea" id="RHEA:16237"/>
        <dbReference type="Rhea" id="RHEA-COMP:10747"/>
        <dbReference type="Rhea" id="RHEA-COMP:10748"/>
        <dbReference type="ChEBI" id="CHEBI:83833"/>
        <dbReference type="ChEBI" id="CHEBI:83834"/>
        <dbReference type="EC" id="5.2.1.8"/>
    </reaction>
</comment>
<evidence type="ECO:0000259" key="11">
    <source>
        <dbReference type="PROSITE" id="PS50059"/>
    </source>
</evidence>
<evidence type="ECO:0000256" key="6">
    <source>
        <dbReference type="ARBA" id="ARBA00023186"/>
    </source>
</evidence>
<evidence type="ECO:0000256" key="1">
    <source>
        <dbReference type="ARBA" id="ARBA00000971"/>
    </source>
</evidence>
<dbReference type="Pfam" id="PF00254">
    <property type="entry name" value="FKBP_C"/>
    <property type="match status" value="1"/>
</dbReference>
<protein>
    <recommendedName>
        <fullName evidence="10">Peptidyl-prolyl cis-trans isomerase</fullName>
        <ecNumber evidence="10">5.2.1.8</ecNumber>
    </recommendedName>
</protein>
<evidence type="ECO:0000256" key="4">
    <source>
        <dbReference type="ARBA" id="ARBA00022490"/>
    </source>
</evidence>
<keyword evidence="13" id="KW-1185">Reference proteome</keyword>
<keyword evidence="7 9" id="KW-0413">Isomerase</keyword>
<dbReference type="GO" id="GO:0003755">
    <property type="term" value="F:peptidyl-prolyl cis-trans isomerase activity"/>
    <property type="evidence" value="ECO:0007669"/>
    <property type="project" value="UniProtKB-UniRule"/>
</dbReference>
<evidence type="ECO:0000256" key="5">
    <source>
        <dbReference type="ARBA" id="ARBA00023110"/>
    </source>
</evidence>
<comment type="function">
    <text evidence="8">Also involved in hydrogenase metallocenter assembly, probably by participating in the nickel insertion step. This function in hydrogenase biosynthesis requires chaperone activity and the presence of the metal-binding domain, but not PPIase activity.</text>
</comment>
<name>A0A1U7J116_9CYAN</name>
<evidence type="ECO:0000256" key="9">
    <source>
        <dbReference type="PROSITE-ProRule" id="PRU00277"/>
    </source>
</evidence>
<gene>
    <name evidence="12" type="ORF">NIES30_20015</name>
</gene>
<dbReference type="STRING" id="549789.NIES30_20015"/>
<reference evidence="12 13" key="1">
    <citation type="submission" date="2016-11" db="EMBL/GenBank/DDBJ databases">
        <title>Draft Genome Sequences of Nine Cyanobacterial Strains from Diverse Habitats.</title>
        <authorList>
            <person name="Zhu T."/>
            <person name="Hou S."/>
            <person name="Lu X."/>
            <person name="Hess W.R."/>
        </authorList>
    </citation>
    <scope>NUCLEOTIDE SEQUENCE [LARGE SCALE GENOMIC DNA]</scope>
    <source>
        <strain evidence="12 13">NIES-30</strain>
    </source>
</reference>
<accession>A0A1U7J116</accession>
<dbReference type="EC" id="5.2.1.8" evidence="10"/>
<dbReference type="SUPFAM" id="SSF54534">
    <property type="entry name" value="FKBP-like"/>
    <property type="match status" value="1"/>
</dbReference>
<dbReference type="Gene3D" id="3.10.50.40">
    <property type="match status" value="1"/>
</dbReference>
<evidence type="ECO:0000256" key="8">
    <source>
        <dbReference type="ARBA" id="ARBA00037071"/>
    </source>
</evidence>
<dbReference type="AlphaFoldDB" id="A0A1U7J116"/>
<keyword evidence="5 9" id="KW-0697">Rotamase</keyword>
<evidence type="ECO:0000313" key="13">
    <source>
        <dbReference type="Proteomes" id="UP000185557"/>
    </source>
</evidence>
<sequence length="143" mass="15256">MTQAKPGDSVSIHYTGRLEDGTVFDSSRDRDPLEFSIGNGEVIPGFEAAVVGMAPGDAKTEVIPAESAYGPHQPEMVMVVERHHIPAEIPLDVGQQLQLQGPEGQMVPVMVTDLSEADVTLDANHPLAGETLIFDIELVAIQG</sequence>
<keyword evidence="6" id="KW-0143">Chaperone</keyword>
<dbReference type="InterPro" id="IPR001179">
    <property type="entry name" value="PPIase_FKBP_dom"/>
</dbReference>
<evidence type="ECO:0000313" key="12">
    <source>
        <dbReference type="EMBL" id="OKH45414.1"/>
    </source>
</evidence>
<dbReference type="PANTHER" id="PTHR47861">
    <property type="entry name" value="FKBP-TYPE PEPTIDYL-PROLYL CIS-TRANS ISOMERASE SLYD"/>
    <property type="match status" value="1"/>
</dbReference>
<dbReference type="RefSeq" id="WP_073610222.1">
    <property type="nucleotide sequence ID" value="NZ_MRCG01000017.1"/>
</dbReference>
<proteinExistence type="inferred from homology"/>